<dbReference type="EMBL" id="MU808001">
    <property type="protein sequence ID" value="KAJ3830951.1"/>
    <property type="molecule type" value="Genomic_DNA"/>
</dbReference>
<proteinExistence type="predicted"/>
<feature type="compositionally biased region" description="Polar residues" evidence="1">
    <location>
        <begin position="128"/>
        <end position="139"/>
    </location>
</feature>
<feature type="non-terminal residue" evidence="2">
    <location>
        <position position="307"/>
    </location>
</feature>
<reference evidence="2" key="1">
    <citation type="submission" date="2022-08" db="EMBL/GenBank/DDBJ databases">
        <authorList>
            <consortium name="DOE Joint Genome Institute"/>
            <person name="Min B."/>
            <person name="Riley R."/>
            <person name="Sierra-Patev S."/>
            <person name="Naranjo-Ortiz M."/>
            <person name="Looney B."/>
            <person name="Konkel Z."/>
            <person name="Slot J.C."/>
            <person name="Sakamoto Y."/>
            <person name="Steenwyk J.L."/>
            <person name="Rokas A."/>
            <person name="Carro J."/>
            <person name="Camarero S."/>
            <person name="Ferreira P."/>
            <person name="Molpeceres G."/>
            <person name="Ruiz-Duenas F.J."/>
            <person name="Serrano A."/>
            <person name="Henrissat B."/>
            <person name="Drula E."/>
            <person name="Hughes K.W."/>
            <person name="Mata J.L."/>
            <person name="Ishikawa N.K."/>
            <person name="Vargas-Isla R."/>
            <person name="Ushijima S."/>
            <person name="Smith C.A."/>
            <person name="Ahrendt S."/>
            <person name="Andreopoulos W."/>
            <person name="He G."/>
            <person name="Labutti K."/>
            <person name="Lipzen A."/>
            <person name="Ng V."/>
            <person name="Sandor L."/>
            <person name="Barry K."/>
            <person name="Martinez A.T."/>
            <person name="Xiao Y."/>
            <person name="Gibbons J.G."/>
            <person name="Terashima K."/>
            <person name="Hibbett D.S."/>
            <person name="Grigoriev I.V."/>
        </authorList>
    </citation>
    <scope>NUCLEOTIDE SEQUENCE</scope>
    <source>
        <strain evidence="2">TFB9207</strain>
    </source>
</reference>
<dbReference type="Proteomes" id="UP001163846">
    <property type="component" value="Unassembled WGS sequence"/>
</dbReference>
<dbReference type="AlphaFoldDB" id="A0AA38NUN5"/>
<gene>
    <name evidence="2" type="ORF">F5878DRAFT_729727</name>
</gene>
<keyword evidence="3" id="KW-1185">Reference proteome</keyword>
<evidence type="ECO:0000256" key="1">
    <source>
        <dbReference type="SAM" id="MobiDB-lite"/>
    </source>
</evidence>
<evidence type="ECO:0000313" key="3">
    <source>
        <dbReference type="Proteomes" id="UP001163846"/>
    </source>
</evidence>
<feature type="region of interest" description="Disordered" evidence="1">
    <location>
        <begin position="105"/>
        <end position="139"/>
    </location>
</feature>
<organism evidence="2 3">
    <name type="scientific">Lentinula raphanica</name>
    <dbReference type="NCBI Taxonomy" id="153919"/>
    <lineage>
        <taxon>Eukaryota</taxon>
        <taxon>Fungi</taxon>
        <taxon>Dikarya</taxon>
        <taxon>Basidiomycota</taxon>
        <taxon>Agaricomycotina</taxon>
        <taxon>Agaricomycetes</taxon>
        <taxon>Agaricomycetidae</taxon>
        <taxon>Agaricales</taxon>
        <taxon>Marasmiineae</taxon>
        <taxon>Omphalotaceae</taxon>
        <taxon>Lentinula</taxon>
    </lineage>
</organism>
<feature type="compositionally biased region" description="Basic and acidic residues" evidence="1">
    <location>
        <begin position="116"/>
        <end position="127"/>
    </location>
</feature>
<comment type="caution">
    <text evidence="2">The sequence shown here is derived from an EMBL/GenBank/DDBJ whole genome shotgun (WGS) entry which is preliminary data.</text>
</comment>
<name>A0AA38NUN5_9AGAR</name>
<accession>A0AA38NUN5</accession>
<feature type="compositionally biased region" description="Acidic residues" evidence="1">
    <location>
        <begin position="105"/>
        <end position="115"/>
    </location>
</feature>
<evidence type="ECO:0000313" key="2">
    <source>
        <dbReference type="EMBL" id="KAJ3830951.1"/>
    </source>
</evidence>
<sequence>METEVLKWIAANINTEIPFDCCKQNSILGDLVIAIMEALAEGMLSDASVALNTFQAMLTEISDDFSVPPQRNMYQIMNIIDSTEDIELDANLTDSGILSDLSDLTELEEESEEEKEGTKADEERRTATVDTTSKQNVQDQYEDQYRKQACDWNTGLRQIIDVQEDQDISSTVTAEVVAIIRAMKKLPKSQYRTDWFQKVVKTSGLSRTIETICDPTFIILNRDPEMLWLEHAYRIGDQLGEILDTWTPQEVAKSWSIASQQFVVTQTGGTPIRTAHDFIEVFNTHDKLVPGEENISYCFFMTSLSNF</sequence>
<protein>
    <submittedName>
        <fullName evidence="2">Uncharacterized protein</fullName>
    </submittedName>
</protein>